<dbReference type="GO" id="GO:0008270">
    <property type="term" value="F:zinc ion binding"/>
    <property type="evidence" value="ECO:0007669"/>
    <property type="project" value="UniProtKB-KW"/>
</dbReference>
<comment type="caution">
    <text evidence="5">The sequence shown here is derived from an EMBL/GenBank/DDBJ whole genome shotgun (WGS) entry which is preliminary data.</text>
</comment>
<keyword evidence="6" id="KW-1185">Reference proteome</keyword>
<feature type="transmembrane region" description="Helical" evidence="3">
    <location>
        <begin position="614"/>
        <end position="634"/>
    </location>
</feature>
<proteinExistence type="predicted"/>
<dbReference type="InterPro" id="IPR001841">
    <property type="entry name" value="Znf_RING"/>
</dbReference>
<keyword evidence="3" id="KW-0472">Membrane</keyword>
<keyword evidence="1" id="KW-0862">Zinc</keyword>
<dbReference type="InterPro" id="IPR013083">
    <property type="entry name" value="Znf_RING/FYVE/PHD"/>
</dbReference>
<evidence type="ECO:0000313" key="5">
    <source>
        <dbReference type="EMBL" id="KAL3816860.1"/>
    </source>
</evidence>
<keyword evidence="3" id="KW-1133">Transmembrane helix</keyword>
<feature type="region of interest" description="Disordered" evidence="2">
    <location>
        <begin position="769"/>
        <end position="801"/>
    </location>
</feature>
<dbReference type="EMBL" id="JALLPB020000129">
    <property type="protein sequence ID" value="KAL3816860.1"/>
    <property type="molecule type" value="Genomic_DNA"/>
</dbReference>
<organism evidence="5 6">
    <name type="scientific">Cyclostephanos tholiformis</name>
    <dbReference type="NCBI Taxonomy" id="382380"/>
    <lineage>
        <taxon>Eukaryota</taxon>
        <taxon>Sar</taxon>
        <taxon>Stramenopiles</taxon>
        <taxon>Ochrophyta</taxon>
        <taxon>Bacillariophyta</taxon>
        <taxon>Coscinodiscophyceae</taxon>
        <taxon>Thalassiosirophycidae</taxon>
        <taxon>Stephanodiscales</taxon>
        <taxon>Stephanodiscaceae</taxon>
        <taxon>Cyclostephanos</taxon>
    </lineage>
</organism>
<evidence type="ECO:0000259" key="4">
    <source>
        <dbReference type="PROSITE" id="PS50089"/>
    </source>
</evidence>
<dbReference type="Gene3D" id="3.30.40.10">
    <property type="entry name" value="Zinc/RING finger domain, C3HC4 (zinc finger)"/>
    <property type="match status" value="1"/>
</dbReference>
<name>A0ABD3RXB1_9STRA</name>
<evidence type="ECO:0000256" key="2">
    <source>
        <dbReference type="SAM" id="MobiDB-lite"/>
    </source>
</evidence>
<accession>A0ABD3RXB1</accession>
<dbReference type="Pfam" id="PF04536">
    <property type="entry name" value="TPM_phosphatase"/>
    <property type="match status" value="1"/>
</dbReference>
<feature type="domain" description="RING-type" evidence="4">
    <location>
        <begin position="673"/>
        <end position="758"/>
    </location>
</feature>
<reference evidence="5 6" key="1">
    <citation type="submission" date="2024-10" db="EMBL/GenBank/DDBJ databases">
        <title>Updated reference genomes for cyclostephanoid diatoms.</title>
        <authorList>
            <person name="Roberts W.R."/>
            <person name="Alverson A.J."/>
        </authorList>
    </citation>
    <scope>NUCLEOTIDE SEQUENCE [LARGE SCALE GENOMIC DNA]</scope>
    <source>
        <strain evidence="5 6">AJA228-03</strain>
    </source>
</reference>
<dbReference type="PROSITE" id="PS50089">
    <property type="entry name" value="ZF_RING_2"/>
    <property type="match status" value="1"/>
</dbReference>
<evidence type="ECO:0000256" key="3">
    <source>
        <dbReference type="SAM" id="Phobius"/>
    </source>
</evidence>
<dbReference type="Gene3D" id="3.10.310.50">
    <property type="match status" value="1"/>
</dbReference>
<feature type="region of interest" description="Disordered" evidence="2">
    <location>
        <begin position="357"/>
        <end position="437"/>
    </location>
</feature>
<feature type="region of interest" description="Disordered" evidence="2">
    <location>
        <begin position="52"/>
        <end position="86"/>
    </location>
</feature>
<evidence type="ECO:0000313" key="6">
    <source>
        <dbReference type="Proteomes" id="UP001530377"/>
    </source>
</evidence>
<keyword evidence="3" id="KW-0812">Transmembrane</keyword>
<gene>
    <name evidence="5" type="ORF">ACHAXA_005138</name>
</gene>
<feature type="compositionally biased region" description="Basic and acidic residues" evidence="2">
    <location>
        <begin position="111"/>
        <end position="123"/>
    </location>
</feature>
<sequence length="880" mass="95510">MSTSHDDERHRGRGGARRANANLGGILSFAVAMSSLSSSSSSSLSDFASAIAPTGPSLPSSDIITRRKYPRVGGGPVIVRGRRRDRGHDNDRRWVRRVDGEDAGWDDDASYEGRFDRRTDHGSRGSTSRQGRNDLAENSNGSGSGSGGSRRRRRTTTTTTMLLPPGPVTPFRGRLRPAWGAATGEGEGGESSVASSSSYPSSGEGEVGRLEGDAGMGSDRGVTSTTSLDGVGKIATATTTTTTPSAATPTSWAPEDYPDPWNDPVLCMGASSSPPLTIRQRLRGVGPVPSRLRQRTTLFCDPDRVLDGDTIRDVVERLRSFALTFASSSTFPSSPVDEENVDVVGYVVTSAEGSVEVGAEGIPSNKTTTTNMTTTRDSNDVSMDDGDNDGAEVRMSNSARSSDEGIKGAPSRKSTRRRTLSVSQWPSHDDGSGGVMSSSLPASTLLSSSSASSFSSLGEERLYSDAVGGIFSPIRGEGDAGGVAFEKRPAIDERIEIAIALVERNDMVNDAAQYFARYIHDNWSKYLAQERNAGETSTNIVLIFISTMDRICYISSGNRIGSVLPWWRLEHVVQDMKPFLQNGQIGDALYKGIDDLSKLLITGPPSFTDRVNDFFERFGVVILFTIFTFVFATWGECRDRRKRFLFAERRSRMTTAEKERARLLQVEFRSQMCPICLEPFDWTSEKDAREGDSASMDTPDKSMNPKQLKRVDSFGIPTIGSDDEPIKLLRCGHIFDLTCWQMWVNSGTGNPLICPVCRQDVGRIKRGSIGIHRSNNSGGGGSVNVDAGSREDGTNRGRQHQMRSSLFARMMANTSGTSNLPRYNSIQYRAQPSMSTTRFVNRLGIHPTIGLSSTVLMDGISEHTPLFSRPSSTDGGSDDY</sequence>
<dbReference type="AlphaFoldDB" id="A0ABD3RXB1"/>
<feature type="region of interest" description="Disordered" evidence="2">
    <location>
        <begin position="102"/>
        <end position="227"/>
    </location>
</feature>
<dbReference type="Proteomes" id="UP001530377">
    <property type="component" value="Unassembled WGS sequence"/>
</dbReference>
<feature type="compositionally biased region" description="Low complexity" evidence="2">
    <location>
        <begin position="180"/>
        <end position="204"/>
    </location>
</feature>
<dbReference type="SUPFAM" id="SSF57850">
    <property type="entry name" value="RING/U-box"/>
    <property type="match status" value="1"/>
</dbReference>
<dbReference type="InterPro" id="IPR042862">
    <property type="entry name" value="RNF32"/>
</dbReference>
<keyword evidence="1" id="KW-0863">Zinc-finger</keyword>
<keyword evidence="1" id="KW-0479">Metal-binding</keyword>
<dbReference type="PANTHER" id="PTHR14991">
    <property type="entry name" value="RING FINGER PROTEIN 32"/>
    <property type="match status" value="1"/>
</dbReference>
<dbReference type="SMART" id="SM00184">
    <property type="entry name" value="RING"/>
    <property type="match status" value="1"/>
</dbReference>
<evidence type="ECO:0000256" key="1">
    <source>
        <dbReference type="PROSITE-ProRule" id="PRU00175"/>
    </source>
</evidence>
<dbReference type="PANTHER" id="PTHR14991:SF0">
    <property type="entry name" value="RING FINGER PROTEIN 32"/>
    <property type="match status" value="1"/>
</dbReference>
<dbReference type="InterPro" id="IPR007621">
    <property type="entry name" value="TPM_dom"/>
</dbReference>
<protein>
    <recommendedName>
        <fullName evidence="4">RING-type domain-containing protein</fullName>
    </recommendedName>
</protein>